<evidence type="ECO:0000313" key="5">
    <source>
        <dbReference type="EMBL" id="KAL3077112.1"/>
    </source>
</evidence>
<reference evidence="5 6" key="1">
    <citation type="submission" date="2024-10" db="EMBL/GenBank/DDBJ databases">
        <authorList>
            <person name="Kim D."/>
        </authorList>
    </citation>
    <scope>NUCLEOTIDE SEQUENCE [LARGE SCALE GENOMIC DNA]</scope>
    <source>
        <strain evidence="5">Taebaek</strain>
    </source>
</reference>
<dbReference type="Gene3D" id="1.10.10.10">
    <property type="entry name" value="Winged helix-like DNA-binding domain superfamily/Winged helix DNA-binding domain"/>
    <property type="match status" value="1"/>
</dbReference>
<dbReference type="SMART" id="SM00715">
    <property type="entry name" value="LA"/>
    <property type="match status" value="1"/>
</dbReference>
<dbReference type="InterPro" id="IPR036390">
    <property type="entry name" value="WH_DNA-bd_sf"/>
</dbReference>
<feature type="region of interest" description="Disordered" evidence="3">
    <location>
        <begin position="561"/>
        <end position="684"/>
    </location>
</feature>
<dbReference type="PANTHER" id="PTHR22792">
    <property type="entry name" value="LUPUS LA PROTEIN-RELATED"/>
    <property type="match status" value="1"/>
</dbReference>
<feature type="compositionally biased region" description="Polar residues" evidence="3">
    <location>
        <begin position="190"/>
        <end position="208"/>
    </location>
</feature>
<dbReference type="AlphaFoldDB" id="A0ABD2IDC0"/>
<dbReference type="PROSITE" id="PS50961">
    <property type="entry name" value="HTH_LA"/>
    <property type="match status" value="1"/>
</dbReference>
<feature type="compositionally biased region" description="Gly residues" evidence="3">
    <location>
        <begin position="248"/>
        <end position="257"/>
    </location>
</feature>
<comment type="caution">
    <text evidence="5">The sequence shown here is derived from an EMBL/GenBank/DDBJ whole genome shotgun (WGS) entry which is preliminary data.</text>
</comment>
<evidence type="ECO:0000256" key="3">
    <source>
        <dbReference type="SAM" id="MobiDB-lite"/>
    </source>
</evidence>
<dbReference type="SUPFAM" id="SSF46785">
    <property type="entry name" value="Winged helix' DNA-binding domain"/>
    <property type="match status" value="1"/>
</dbReference>
<dbReference type="EMBL" id="JBICCN010000327">
    <property type="protein sequence ID" value="KAL3077112.1"/>
    <property type="molecule type" value="Genomic_DNA"/>
</dbReference>
<keyword evidence="1 2" id="KW-0694">RNA-binding</keyword>
<dbReference type="Pfam" id="PF05383">
    <property type="entry name" value="La"/>
    <property type="match status" value="1"/>
</dbReference>
<feature type="compositionally biased region" description="Acidic residues" evidence="3">
    <location>
        <begin position="561"/>
        <end position="575"/>
    </location>
</feature>
<dbReference type="GO" id="GO:0005737">
    <property type="term" value="C:cytoplasm"/>
    <property type="evidence" value="ECO:0007669"/>
    <property type="project" value="UniProtKB-ARBA"/>
</dbReference>
<organism evidence="5 6">
    <name type="scientific">Heterodera schachtii</name>
    <name type="common">Sugarbeet cyst nematode worm</name>
    <name type="synonym">Tylenchus schachtii</name>
    <dbReference type="NCBI Taxonomy" id="97005"/>
    <lineage>
        <taxon>Eukaryota</taxon>
        <taxon>Metazoa</taxon>
        <taxon>Ecdysozoa</taxon>
        <taxon>Nematoda</taxon>
        <taxon>Chromadorea</taxon>
        <taxon>Rhabditida</taxon>
        <taxon>Tylenchina</taxon>
        <taxon>Tylenchomorpha</taxon>
        <taxon>Tylenchoidea</taxon>
        <taxon>Heteroderidae</taxon>
        <taxon>Heteroderinae</taxon>
        <taxon>Heterodera</taxon>
    </lineage>
</organism>
<feature type="compositionally biased region" description="Polar residues" evidence="3">
    <location>
        <begin position="587"/>
        <end position="599"/>
    </location>
</feature>
<evidence type="ECO:0000256" key="2">
    <source>
        <dbReference type="PROSITE-ProRule" id="PRU00332"/>
    </source>
</evidence>
<feature type="region of interest" description="Disordered" evidence="3">
    <location>
        <begin position="1"/>
        <end position="297"/>
    </location>
</feature>
<accession>A0ABD2IDC0</accession>
<dbReference type="PANTHER" id="PTHR22792:SF132">
    <property type="entry name" value="LA-RELATED PROTEIN 1"/>
    <property type="match status" value="1"/>
</dbReference>
<sequence>MSETPNDDQQKQNLDTKTSQENGQLSDSHETAAIKAPSGGNRKVPKNNWKKVNIDLEYNTSREISRRRQLAWRGERRGGETYGRRDQPKEQRKGSGRVAEESSARKDETAEKSDRNGAQKETAGEAEDGRAEGGGDEATARKRTTAPTGGTKTKNGPNEDSAETGTDQQQQQSRDYWYFDAMSNGYYYQHSGSQGWKKTGTDQPQQQPRDYCAGPRMTRMPYRSGGGGGIGGPRRSGGGTDYWHKKGGGGGGGQSGGGREDDRERRPGGSYYQQRNDRWQRNHHPNAPPPLSVAQRRARGPLPDWDEVQEVAGESFDYMEIMESQYSQYYALSAVPPFDPSLGVIASVAHPSTPIISSVAITAAHANVVSASTVPPASLLSPTGLISFPLTSPTVLPSNAVVMATSDQFPSSTGATQFTPVVLTAQFPSNALFATRPPTTAPFIDEQKLKDIVRSQIEYYFSADNLQKDFFLRRKMDIEGFLPLGLVATFPRVRSLTLDQNFIVSSLCDSDNVELSEDHRKVRPRLNPQQWPLVESATHTEAQNSPTTANGAVEEIAVDNEEMEQKEDQDEEKEGAEEGKELERPQSNEQQRQPQPNSSEEMETTIGTSEEEQRQSETVEETMEEPKQQQKQEEKGEDQEGWKEVRTKRGNRKKQQPNNRQNKGKENSTHQPQLMPVGWVQSTK</sequence>
<evidence type="ECO:0000256" key="1">
    <source>
        <dbReference type="ARBA" id="ARBA00022884"/>
    </source>
</evidence>
<dbReference type="InterPro" id="IPR036388">
    <property type="entry name" value="WH-like_DNA-bd_sf"/>
</dbReference>
<proteinExistence type="predicted"/>
<feature type="domain" description="HTH La-type RNA-binding" evidence="4">
    <location>
        <begin position="443"/>
        <end position="535"/>
    </location>
</feature>
<protein>
    <recommendedName>
        <fullName evidence="4">HTH La-type RNA-binding domain-containing protein</fullName>
    </recommendedName>
</protein>
<feature type="compositionally biased region" description="Basic and acidic residues" evidence="3">
    <location>
        <begin position="576"/>
        <end position="586"/>
    </location>
</feature>
<gene>
    <name evidence="5" type="ORF">niasHS_013101</name>
</gene>
<evidence type="ECO:0000313" key="6">
    <source>
        <dbReference type="Proteomes" id="UP001620645"/>
    </source>
</evidence>
<dbReference type="GO" id="GO:0003723">
    <property type="term" value="F:RNA binding"/>
    <property type="evidence" value="ECO:0007669"/>
    <property type="project" value="UniProtKB-UniRule"/>
</dbReference>
<dbReference type="Proteomes" id="UP001620645">
    <property type="component" value="Unassembled WGS sequence"/>
</dbReference>
<keyword evidence="6" id="KW-1185">Reference proteome</keyword>
<feature type="compositionally biased region" description="Gly residues" evidence="3">
    <location>
        <begin position="224"/>
        <end position="240"/>
    </location>
</feature>
<feature type="compositionally biased region" description="Basic and acidic residues" evidence="3">
    <location>
        <begin position="73"/>
        <end position="118"/>
    </location>
</feature>
<feature type="compositionally biased region" description="Polar residues" evidence="3">
    <location>
        <begin position="145"/>
        <end position="174"/>
    </location>
</feature>
<feature type="compositionally biased region" description="Polar residues" evidence="3">
    <location>
        <begin position="11"/>
        <end position="26"/>
    </location>
</feature>
<dbReference type="InterPro" id="IPR045180">
    <property type="entry name" value="La_dom_prot"/>
</dbReference>
<evidence type="ECO:0000259" key="4">
    <source>
        <dbReference type="PROSITE" id="PS50961"/>
    </source>
</evidence>
<dbReference type="InterPro" id="IPR006630">
    <property type="entry name" value="La_HTH"/>
</dbReference>
<feature type="compositionally biased region" description="Basic and acidic residues" evidence="3">
    <location>
        <begin position="624"/>
        <end position="647"/>
    </location>
</feature>
<name>A0ABD2IDC0_HETSC</name>
<feature type="compositionally biased region" description="Basic and acidic residues" evidence="3">
    <location>
        <begin position="258"/>
        <end position="267"/>
    </location>
</feature>